<organism evidence="1 2">
    <name type="scientific">Pyrolobus fumarii (strain DSM 11204 / 1A)</name>
    <dbReference type="NCBI Taxonomy" id="694429"/>
    <lineage>
        <taxon>Archaea</taxon>
        <taxon>Thermoproteota</taxon>
        <taxon>Thermoprotei</taxon>
        <taxon>Desulfurococcales</taxon>
        <taxon>Pyrodictiaceae</taxon>
        <taxon>Pyrolobus</taxon>
    </lineage>
</organism>
<dbReference type="KEGG" id="pfm:Pyrfu_0519"/>
<name>G0EGL6_PYRF1</name>
<dbReference type="GeneID" id="11138981"/>
<proteinExistence type="predicted"/>
<dbReference type="HOGENOM" id="CLU_2613776_0_0_2"/>
<accession>G0EGL6</accession>
<dbReference type="EMBL" id="CP002838">
    <property type="protein sequence ID" value="AEM38390.1"/>
    <property type="molecule type" value="Genomic_DNA"/>
</dbReference>
<protein>
    <submittedName>
        <fullName evidence="1">Uncharacterized protein</fullName>
    </submittedName>
</protein>
<gene>
    <name evidence="1" type="ordered locus">Pyrfu_0519</name>
</gene>
<dbReference type="STRING" id="694429.Pyrfu_0519"/>
<evidence type="ECO:0000313" key="2">
    <source>
        <dbReference type="Proteomes" id="UP000001037"/>
    </source>
</evidence>
<evidence type="ECO:0000313" key="1">
    <source>
        <dbReference type="EMBL" id="AEM38390.1"/>
    </source>
</evidence>
<sequence>MPVTGDQLLKRMQPRQQLDRDGVEARIAEVRRELFSPFAAAAGLEQRERMLLARLAKRYLEMLEKAGKRREASSRGAV</sequence>
<dbReference type="Proteomes" id="UP000001037">
    <property type="component" value="Chromosome"/>
</dbReference>
<keyword evidence="2" id="KW-1185">Reference proteome</keyword>
<dbReference type="AlphaFoldDB" id="G0EGL6"/>
<reference evidence="1 2" key="1">
    <citation type="journal article" date="2011" name="Stand. Genomic Sci.">
        <title>Complete genome sequence of the hyperthermophilic chemolithoautotroph Pyrolobus fumarii type strain (1A).</title>
        <authorList>
            <person name="Anderson I."/>
            <person name="Goker M."/>
            <person name="Nolan M."/>
            <person name="Lucas S."/>
            <person name="Hammon N."/>
            <person name="Deshpande S."/>
            <person name="Cheng J.F."/>
            <person name="Tapia R."/>
            <person name="Han C."/>
            <person name="Goodwin L."/>
            <person name="Pitluck S."/>
            <person name="Huntemann M."/>
            <person name="Liolios K."/>
            <person name="Ivanova N."/>
            <person name="Pagani I."/>
            <person name="Mavromatis K."/>
            <person name="Ovchinikova G."/>
            <person name="Pati A."/>
            <person name="Chen A."/>
            <person name="Palaniappan K."/>
            <person name="Land M."/>
            <person name="Hauser L."/>
            <person name="Brambilla E.M."/>
            <person name="Huber H."/>
            <person name="Yasawong M."/>
            <person name="Rohde M."/>
            <person name="Spring S."/>
            <person name="Abt B."/>
            <person name="Sikorski J."/>
            <person name="Wirth R."/>
            <person name="Detter J.C."/>
            <person name="Woyke T."/>
            <person name="Bristow J."/>
            <person name="Eisen J.A."/>
            <person name="Markowitz V."/>
            <person name="Hugenholtz P."/>
            <person name="Kyrpides N.C."/>
            <person name="Klenk H.P."/>
            <person name="Lapidus A."/>
        </authorList>
    </citation>
    <scope>NUCLEOTIDE SEQUENCE [LARGE SCALE GENOMIC DNA]</scope>
    <source>
        <strain evidence="2">DSM 11204 / 1A</strain>
    </source>
</reference>
<dbReference type="InParanoid" id="G0EGL6"/>
<dbReference type="RefSeq" id="WP_014026067.1">
    <property type="nucleotide sequence ID" value="NC_015931.1"/>
</dbReference>